<protein>
    <recommendedName>
        <fullName evidence="4">C2H2-type domain-containing protein</fullName>
    </recommendedName>
</protein>
<keyword evidence="1" id="KW-0863">Zinc-finger</keyword>
<evidence type="ECO:0000259" key="4">
    <source>
        <dbReference type="PROSITE" id="PS50157"/>
    </source>
</evidence>
<feature type="compositionally biased region" description="Low complexity" evidence="3">
    <location>
        <begin position="238"/>
        <end position="252"/>
    </location>
</feature>
<accession>A0ABP1RB44</accession>
<comment type="caution">
    <text evidence="5">The sequence shown here is derived from an EMBL/GenBank/DDBJ whole genome shotgun (WGS) entry which is preliminary data.</text>
</comment>
<feature type="domain" description="C2H2-type" evidence="4">
    <location>
        <begin position="314"/>
        <end position="342"/>
    </location>
</feature>
<feature type="coiled-coil region" evidence="2">
    <location>
        <begin position="21"/>
        <end position="91"/>
    </location>
</feature>
<proteinExistence type="predicted"/>
<feature type="region of interest" description="Disordered" evidence="3">
    <location>
        <begin position="232"/>
        <end position="266"/>
    </location>
</feature>
<evidence type="ECO:0000313" key="6">
    <source>
        <dbReference type="Proteomes" id="UP001642540"/>
    </source>
</evidence>
<feature type="coiled-coil region" evidence="2">
    <location>
        <begin position="123"/>
        <end position="178"/>
    </location>
</feature>
<name>A0ABP1RB44_9HEXA</name>
<evidence type="ECO:0000256" key="3">
    <source>
        <dbReference type="SAM" id="MobiDB-lite"/>
    </source>
</evidence>
<evidence type="ECO:0000313" key="5">
    <source>
        <dbReference type="EMBL" id="CAL8122246.1"/>
    </source>
</evidence>
<dbReference type="Proteomes" id="UP001642540">
    <property type="component" value="Unassembled WGS sequence"/>
</dbReference>
<organism evidence="5 6">
    <name type="scientific">Orchesella dallaii</name>
    <dbReference type="NCBI Taxonomy" id="48710"/>
    <lineage>
        <taxon>Eukaryota</taxon>
        <taxon>Metazoa</taxon>
        <taxon>Ecdysozoa</taxon>
        <taxon>Arthropoda</taxon>
        <taxon>Hexapoda</taxon>
        <taxon>Collembola</taxon>
        <taxon>Entomobryomorpha</taxon>
        <taxon>Entomobryoidea</taxon>
        <taxon>Orchesellidae</taxon>
        <taxon>Orchesellinae</taxon>
        <taxon>Orchesella</taxon>
    </lineage>
</organism>
<dbReference type="EMBL" id="CAXLJM020000067">
    <property type="protein sequence ID" value="CAL8122246.1"/>
    <property type="molecule type" value="Genomic_DNA"/>
</dbReference>
<dbReference type="PROSITE" id="PS50157">
    <property type="entry name" value="ZINC_FINGER_C2H2_2"/>
    <property type="match status" value="2"/>
</dbReference>
<feature type="domain" description="C2H2-type" evidence="4">
    <location>
        <begin position="283"/>
        <end position="311"/>
    </location>
</feature>
<sequence>MEERATSARYVSLVTQWGKKLSEAIHKLRQQEDIISSLKREKFELAEQHGASESKIRKLEEEKAALVTHHCEEKERLKKEFENQLSKKAMEDARFQEDKSKLVLLKSQLKVARNKVVSSGSELSSCYNKIRELQESIANLEKELGETKRIKLNVEGELQRMKNGMDKLEETFASLDGQNGERSVNHEDSNDELPPVMEIESLELERESSTLTPAMHESSLEPQRHASFSEMNYRMAESSSPKSRRSSPAPLSHTRHFRTFRNDVDQEKTRRPGLSIYDPERKLRCRICQQMFHRLSLLKEHLRVEHNKKTVGSFGCISCGVPFSNRFQWNEHRRQFHSQQVSKPEYMPDPRLIRGSYMRYKR</sequence>
<keyword evidence="1" id="KW-0862">Zinc</keyword>
<keyword evidence="6" id="KW-1185">Reference proteome</keyword>
<dbReference type="SMART" id="SM00355">
    <property type="entry name" value="ZnF_C2H2"/>
    <property type="match status" value="2"/>
</dbReference>
<keyword evidence="2" id="KW-0175">Coiled coil</keyword>
<gene>
    <name evidence="5" type="ORF">ODALV1_LOCUS19737</name>
</gene>
<dbReference type="Gene3D" id="3.30.160.60">
    <property type="entry name" value="Classic Zinc Finger"/>
    <property type="match status" value="1"/>
</dbReference>
<keyword evidence="1" id="KW-0479">Metal-binding</keyword>
<dbReference type="PROSITE" id="PS00028">
    <property type="entry name" value="ZINC_FINGER_C2H2_1"/>
    <property type="match status" value="2"/>
</dbReference>
<dbReference type="SUPFAM" id="SSF57667">
    <property type="entry name" value="beta-beta-alpha zinc fingers"/>
    <property type="match status" value="1"/>
</dbReference>
<evidence type="ECO:0000256" key="1">
    <source>
        <dbReference type="PROSITE-ProRule" id="PRU00042"/>
    </source>
</evidence>
<dbReference type="InterPro" id="IPR013087">
    <property type="entry name" value="Znf_C2H2_type"/>
</dbReference>
<reference evidence="5 6" key="1">
    <citation type="submission" date="2024-08" db="EMBL/GenBank/DDBJ databases">
        <authorList>
            <person name="Cucini C."/>
            <person name="Frati F."/>
        </authorList>
    </citation>
    <scope>NUCLEOTIDE SEQUENCE [LARGE SCALE GENOMIC DNA]</scope>
</reference>
<evidence type="ECO:0000256" key="2">
    <source>
        <dbReference type="SAM" id="Coils"/>
    </source>
</evidence>
<dbReference type="InterPro" id="IPR036236">
    <property type="entry name" value="Znf_C2H2_sf"/>
</dbReference>